<keyword evidence="2" id="KW-1133">Transmembrane helix</keyword>
<dbReference type="EMBL" id="UYYB01146448">
    <property type="protein sequence ID" value="VDM85870.1"/>
    <property type="molecule type" value="Genomic_DNA"/>
</dbReference>
<comment type="similarity">
    <text evidence="1">Belongs to the STXBP/unc-18/SEC1 family.</text>
</comment>
<dbReference type="OrthoDB" id="2228at2759"/>
<feature type="transmembrane region" description="Helical" evidence="2">
    <location>
        <begin position="20"/>
        <end position="41"/>
    </location>
</feature>
<keyword evidence="2" id="KW-0472">Membrane</keyword>
<accession>A0A3P7JJJ9</accession>
<keyword evidence="2" id="KW-0812">Transmembrane</keyword>
<protein>
    <submittedName>
        <fullName evidence="3">Uncharacterized protein</fullName>
    </submittedName>
</protein>
<dbReference type="SUPFAM" id="SSF56815">
    <property type="entry name" value="Sec1/munc18-like (SM) proteins"/>
    <property type="match status" value="1"/>
</dbReference>
<reference evidence="3 4" key="1">
    <citation type="submission" date="2018-11" db="EMBL/GenBank/DDBJ databases">
        <authorList>
            <consortium name="Pathogen Informatics"/>
        </authorList>
    </citation>
    <scope>NUCLEOTIDE SEQUENCE [LARGE SCALE GENOMIC DNA]</scope>
</reference>
<dbReference type="PANTHER" id="PTHR11679">
    <property type="entry name" value="VESICLE PROTEIN SORTING-ASSOCIATED"/>
    <property type="match status" value="1"/>
</dbReference>
<dbReference type="AlphaFoldDB" id="A0A3P7JJJ9"/>
<proteinExistence type="inferred from homology"/>
<dbReference type="InterPro" id="IPR043127">
    <property type="entry name" value="Sec-1-like_dom3a"/>
</dbReference>
<dbReference type="InterPro" id="IPR036045">
    <property type="entry name" value="Sec1-like_sf"/>
</dbReference>
<evidence type="ECO:0000256" key="1">
    <source>
        <dbReference type="ARBA" id="ARBA00009884"/>
    </source>
</evidence>
<dbReference type="GO" id="GO:0016192">
    <property type="term" value="P:vesicle-mediated transport"/>
    <property type="evidence" value="ECO:0007669"/>
    <property type="project" value="InterPro"/>
</dbReference>
<dbReference type="InterPro" id="IPR001619">
    <property type="entry name" value="Sec1-like"/>
</dbReference>
<evidence type="ECO:0000256" key="2">
    <source>
        <dbReference type="SAM" id="Phobius"/>
    </source>
</evidence>
<dbReference type="Proteomes" id="UP000270094">
    <property type="component" value="Unassembled WGS sequence"/>
</dbReference>
<keyword evidence="4" id="KW-1185">Reference proteome</keyword>
<feature type="non-terminal residue" evidence="3">
    <location>
        <position position="203"/>
    </location>
</feature>
<evidence type="ECO:0000313" key="4">
    <source>
        <dbReference type="Proteomes" id="UP000270094"/>
    </source>
</evidence>
<dbReference type="Pfam" id="PF00995">
    <property type="entry name" value="Sec1"/>
    <property type="match status" value="1"/>
</dbReference>
<sequence length="203" mass="23675">MMYSYYNPRKSDDLGIMAEGLATVCATLGEYPTLWYILFFFAHFHRHRYRADFELVKPYNACNCLFKEWFIDRGFDAVTPLLHELTLQAMCQDVLGIENDVYCYETGGKSHELILDENDELWIKTRHKHIADVSQEIVKGLKKLGDTKDASKAVADVKSIKDLSELIKKMPQHQKELNKFTSHFHLVEDCMRKYQNGIDKLCK</sequence>
<dbReference type="Gene3D" id="3.90.830.10">
    <property type="entry name" value="Syntaxin Binding Protein 1, Chain A, domain 2"/>
    <property type="match status" value="1"/>
</dbReference>
<gene>
    <name evidence="3" type="ORF">SVUK_LOCUS20868</name>
</gene>
<organism evidence="3 4">
    <name type="scientific">Strongylus vulgaris</name>
    <name type="common">Blood worm</name>
    <dbReference type="NCBI Taxonomy" id="40348"/>
    <lineage>
        <taxon>Eukaryota</taxon>
        <taxon>Metazoa</taxon>
        <taxon>Ecdysozoa</taxon>
        <taxon>Nematoda</taxon>
        <taxon>Chromadorea</taxon>
        <taxon>Rhabditida</taxon>
        <taxon>Rhabditina</taxon>
        <taxon>Rhabditomorpha</taxon>
        <taxon>Strongyloidea</taxon>
        <taxon>Strongylidae</taxon>
        <taxon>Strongylus</taxon>
    </lineage>
</organism>
<name>A0A3P7JJJ9_STRVU</name>
<evidence type="ECO:0000313" key="3">
    <source>
        <dbReference type="EMBL" id="VDM85870.1"/>
    </source>
</evidence>